<evidence type="ECO:0000259" key="4">
    <source>
        <dbReference type="Pfam" id="PF02678"/>
    </source>
</evidence>
<dbReference type="InterPro" id="IPR011051">
    <property type="entry name" value="RmlC_Cupin_sf"/>
</dbReference>
<dbReference type="InterPro" id="IPR003829">
    <property type="entry name" value="Pirin_N_dom"/>
</dbReference>
<accession>A0A6U3D9N1</accession>
<dbReference type="Pfam" id="PF02678">
    <property type="entry name" value="Pirin"/>
    <property type="match status" value="1"/>
</dbReference>
<feature type="domain" description="Pirin N-terminal" evidence="4">
    <location>
        <begin position="4"/>
        <end position="76"/>
    </location>
</feature>
<sequence length="206" mass="22340">MNDDLVQAKRGFGEHPHRNAEICTYVVHGQLTHQDSMGTKESLGKGSIQFMTAGTGVRHSEHNLHEEPLRFIQMWLTPKAGGLKPNYGSMCGSKIDTKNKLGHLVSSTDTQAETPVKINCDANIHVAELQDEKNSVDLELGEDRQAYFLSVEGTPTVSGDFGTQKFQQHDAAELYGGGKIKITGPGHVLIVEMAKDGKGGRGDLDG</sequence>
<dbReference type="EMBL" id="HBIV01007015">
    <property type="protein sequence ID" value="CAE0651828.1"/>
    <property type="molecule type" value="Transcribed_RNA"/>
</dbReference>
<dbReference type="PIRSF" id="PIRSF006232">
    <property type="entry name" value="Pirin"/>
    <property type="match status" value="1"/>
</dbReference>
<keyword evidence="2" id="KW-0408">Iron</keyword>
<dbReference type="InterPro" id="IPR041602">
    <property type="entry name" value="Quercetinase_C"/>
</dbReference>
<feature type="binding site" evidence="2">
    <location>
        <position position="15"/>
    </location>
    <ligand>
        <name>Fe cation</name>
        <dbReference type="ChEBI" id="CHEBI:24875"/>
    </ligand>
</feature>
<protein>
    <recommendedName>
        <fullName evidence="7">Pirin N-terminal domain-containing protein</fullName>
    </recommendedName>
</protein>
<proteinExistence type="inferred from homology"/>
<keyword evidence="2" id="KW-0479">Metal-binding</keyword>
<evidence type="ECO:0000256" key="2">
    <source>
        <dbReference type="PIRSR" id="PIRSR006232-1"/>
    </source>
</evidence>
<reference evidence="6" key="1">
    <citation type="submission" date="2021-01" db="EMBL/GenBank/DDBJ databases">
        <authorList>
            <person name="Corre E."/>
            <person name="Pelletier E."/>
            <person name="Niang G."/>
            <person name="Scheremetjew M."/>
            <person name="Finn R."/>
            <person name="Kale V."/>
            <person name="Holt S."/>
            <person name="Cochrane G."/>
            <person name="Meng A."/>
            <person name="Brown T."/>
            <person name="Cohen L."/>
        </authorList>
    </citation>
    <scope>NUCLEOTIDE SEQUENCE</scope>
    <source>
        <strain evidence="6">CCCM811</strain>
    </source>
</reference>
<name>A0A6U3D9N1_9EUKA</name>
<evidence type="ECO:0000259" key="5">
    <source>
        <dbReference type="Pfam" id="PF17954"/>
    </source>
</evidence>
<evidence type="ECO:0000256" key="3">
    <source>
        <dbReference type="RuleBase" id="RU003457"/>
    </source>
</evidence>
<organism evidence="6">
    <name type="scientific">Lotharella globosa</name>
    <dbReference type="NCBI Taxonomy" id="91324"/>
    <lineage>
        <taxon>Eukaryota</taxon>
        <taxon>Sar</taxon>
        <taxon>Rhizaria</taxon>
        <taxon>Cercozoa</taxon>
        <taxon>Chlorarachniophyceae</taxon>
        <taxon>Lotharella</taxon>
    </lineage>
</organism>
<evidence type="ECO:0000256" key="1">
    <source>
        <dbReference type="ARBA" id="ARBA00008416"/>
    </source>
</evidence>
<dbReference type="InterPro" id="IPR012093">
    <property type="entry name" value="Pirin"/>
</dbReference>
<evidence type="ECO:0000313" key="6">
    <source>
        <dbReference type="EMBL" id="CAE0651828.1"/>
    </source>
</evidence>
<dbReference type="SUPFAM" id="SSF51182">
    <property type="entry name" value="RmlC-like cupins"/>
    <property type="match status" value="1"/>
</dbReference>
<dbReference type="PANTHER" id="PTHR43212">
    <property type="entry name" value="QUERCETIN 2,3-DIOXYGENASE"/>
    <property type="match status" value="1"/>
</dbReference>
<comment type="cofactor">
    <cofactor evidence="2">
        <name>Fe cation</name>
        <dbReference type="ChEBI" id="CHEBI:24875"/>
    </cofactor>
    <text evidence="2">Binds 1 Fe cation per subunit.</text>
</comment>
<dbReference type="GO" id="GO:0046872">
    <property type="term" value="F:metal ion binding"/>
    <property type="evidence" value="ECO:0007669"/>
    <property type="project" value="UniProtKB-KW"/>
</dbReference>
<feature type="domain" description="Quercetin 2,3-dioxygenase C-terminal cupin" evidence="5">
    <location>
        <begin position="104"/>
        <end position="184"/>
    </location>
</feature>
<dbReference type="PANTHER" id="PTHR43212:SF3">
    <property type="entry name" value="QUERCETIN 2,3-DIOXYGENASE"/>
    <property type="match status" value="1"/>
</dbReference>
<dbReference type="InterPro" id="IPR014710">
    <property type="entry name" value="RmlC-like_jellyroll"/>
</dbReference>
<gene>
    <name evidence="6" type="ORF">LGLO00237_LOCUS5171</name>
</gene>
<dbReference type="Pfam" id="PF17954">
    <property type="entry name" value="Pirin_C_2"/>
    <property type="match status" value="1"/>
</dbReference>
<comment type="similarity">
    <text evidence="1 3">Belongs to the pirin family.</text>
</comment>
<feature type="binding site" evidence="2">
    <location>
        <position position="17"/>
    </location>
    <ligand>
        <name>Fe cation</name>
        <dbReference type="ChEBI" id="CHEBI:24875"/>
    </ligand>
</feature>
<evidence type="ECO:0008006" key="7">
    <source>
        <dbReference type="Google" id="ProtNLM"/>
    </source>
</evidence>
<dbReference type="AlphaFoldDB" id="A0A6U3D9N1"/>
<feature type="binding site" evidence="2">
    <location>
        <position position="59"/>
    </location>
    <ligand>
        <name>Fe cation</name>
        <dbReference type="ChEBI" id="CHEBI:24875"/>
    </ligand>
</feature>
<dbReference type="Gene3D" id="2.60.120.10">
    <property type="entry name" value="Jelly Rolls"/>
    <property type="match status" value="2"/>
</dbReference>
<feature type="binding site" evidence="2">
    <location>
        <position position="61"/>
    </location>
    <ligand>
        <name>Fe cation</name>
        <dbReference type="ChEBI" id="CHEBI:24875"/>
    </ligand>
</feature>